<dbReference type="AlphaFoldDB" id="A0AA40ES17"/>
<feature type="domain" description="MARVEL" evidence="7">
    <location>
        <begin position="34"/>
        <end position="184"/>
    </location>
</feature>
<sequence length="341" mass="37628">MSEVKPPVQYGAAPVAAPTGNKEHYVQDTPSWVVAVRGVQIFFSLVILGMAGAVIHDVMIEELAYAIACVVFTWIVIGYVLITEKVSGAREAYNIWAVLSLDLLMAILWLASLGAVAARRARFVVPVNVGACYDDGSAVNSKTCQVYKRGIQKRAVLTQLGMGLTSGAAGLSALMWILFIVTLVYHGHTFRLWHQANKKPADAELNAQGAPMLATQQQPAPAPGPVYNDQQQYQPQTQFAQQYPPQQQPQQQYPPHQQQQQQPQQQQQYAAQPAQQFQQQQQVPFQPSPVGTPSPAPQFQTQYQTPQPTGTPQPYAYPQQQQQQQYPPAAEAPGHPYYPPQ</sequence>
<keyword evidence="3 6" id="KW-1133">Transmembrane helix</keyword>
<gene>
    <name evidence="8" type="ORF">B0T21DRAFT_88408</name>
</gene>
<keyword evidence="9" id="KW-1185">Reference proteome</keyword>
<evidence type="ECO:0000256" key="3">
    <source>
        <dbReference type="ARBA" id="ARBA00022989"/>
    </source>
</evidence>
<feature type="transmembrane region" description="Helical" evidence="6">
    <location>
        <begin position="32"/>
        <end position="56"/>
    </location>
</feature>
<dbReference type="PANTHER" id="PTHR37451">
    <property type="entry name" value="MARVEL DOMAIN"/>
    <property type="match status" value="1"/>
</dbReference>
<reference evidence="8" key="1">
    <citation type="submission" date="2023-06" db="EMBL/GenBank/DDBJ databases">
        <title>Genome-scale phylogeny and comparative genomics of the fungal order Sordariales.</title>
        <authorList>
            <consortium name="Lawrence Berkeley National Laboratory"/>
            <person name="Hensen N."/>
            <person name="Bonometti L."/>
            <person name="Westerberg I."/>
            <person name="Brannstrom I.O."/>
            <person name="Guillou S."/>
            <person name="Cros-Aarteil S."/>
            <person name="Calhoun S."/>
            <person name="Haridas S."/>
            <person name="Kuo A."/>
            <person name="Mondo S."/>
            <person name="Pangilinan J."/>
            <person name="Riley R."/>
            <person name="Labutti K."/>
            <person name="Andreopoulos B."/>
            <person name="Lipzen A."/>
            <person name="Chen C."/>
            <person name="Yanf M."/>
            <person name="Daum C."/>
            <person name="Ng V."/>
            <person name="Clum A."/>
            <person name="Steindorff A."/>
            <person name="Ohm R."/>
            <person name="Martin F."/>
            <person name="Silar P."/>
            <person name="Natvig D."/>
            <person name="Lalanne C."/>
            <person name="Gautier V."/>
            <person name="Ament-Velasquez S.L."/>
            <person name="Kruys A."/>
            <person name="Hutchinson M.I."/>
            <person name="Powell A.J."/>
            <person name="Barry K."/>
            <person name="Miller A.N."/>
            <person name="Grigoriev I.V."/>
            <person name="Debuchy R."/>
            <person name="Gladieux P."/>
            <person name="Thoren M.H."/>
            <person name="Johannesson H."/>
        </authorList>
    </citation>
    <scope>NUCLEOTIDE SEQUENCE</scope>
    <source>
        <strain evidence="8">CBS 540.89</strain>
    </source>
</reference>
<evidence type="ECO:0000256" key="2">
    <source>
        <dbReference type="ARBA" id="ARBA00022692"/>
    </source>
</evidence>
<protein>
    <recommendedName>
        <fullName evidence="7">MARVEL domain-containing protein</fullName>
    </recommendedName>
</protein>
<proteinExistence type="predicted"/>
<dbReference type="PANTHER" id="PTHR37451:SF4">
    <property type="entry name" value="MARVEL DOMAIN-CONTAINING PROTEIN"/>
    <property type="match status" value="1"/>
</dbReference>
<evidence type="ECO:0000256" key="5">
    <source>
        <dbReference type="SAM" id="MobiDB-lite"/>
    </source>
</evidence>
<comment type="subcellular location">
    <subcellularLocation>
        <location evidence="1">Membrane</location>
        <topology evidence="1">Multi-pass membrane protein</topology>
    </subcellularLocation>
</comment>
<keyword evidence="2 6" id="KW-0812">Transmembrane</keyword>
<organism evidence="8 9">
    <name type="scientific">Apiosordaria backusii</name>
    <dbReference type="NCBI Taxonomy" id="314023"/>
    <lineage>
        <taxon>Eukaryota</taxon>
        <taxon>Fungi</taxon>
        <taxon>Dikarya</taxon>
        <taxon>Ascomycota</taxon>
        <taxon>Pezizomycotina</taxon>
        <taxon>Sordariomycetes</taxon>
        <taxon>Sordariomycetidae</taxon>
        <taxon>Sordariales</taxon>
        <taxon>Lasiosphaeriaceae</taxon>
        <taxon>Apiosordaria</taxon>
    </lineage>
</organism>
<feature type="compositionally biased region" description="Pro residues" evidence="5">
    <location>
        <begin position="286"/>
        <end position="296"/>
    </location>
</feature>
<name>A0AA40ES17_9PEZI</name>
<dbReference type="Pfam" id="PF01284">
    <property type="entry name" value="MARVEL"/>
    <property type="match status" value="1"/>
</dbReference>
<feature type="region of interest" description="Disordered" evidence="5">
    <location>
        <begin position="237"/>
        <end position="341"/>
    </location>
</feature>
<evidence type="ECO:0000313" key="8">
    <source>
        <dbReference type="EMBL" id="KAK0744441.1"/>
    </source>
</evidence>
<keyword evidence="4 6" id="KW-0472">Membrane</keyword>
<evidence type="ECO:0000256" key="4">
    <source>
        <dbReference type="ARBA" id="ARBA00023136"/>
    </source>
</evidence>
<dbReference type="GO" id="GO:0016020">
    <property type="term" value="C:membrane"/>
    <property type="evidence" value="ECO:0007669"/>
    <property type="project" value="UniProtKB-SubCell"/>
</dbReference>
<comment type="caution">
    <text evidence="8">The sequence shown here is derived from an EMBL/GenBank/DDBJ whole genome shotgun (WGS) entry which is preliminary data.</text>
</comment>
<evidence type="ECO:0000259" key="7">
    <source>
        <dbReference type="Pfam" id="PF01284"/>
    </source>
</evidence>
<evidence type="ECO:0000256" key="1">
    <source>
        <dbReference type="ARBA" id="ARBA00004141"/>
    </source>
</evidence>
<dbReference type="InterPro" id="IPR008253">
    <property type="entry name" value="Marvel"/>
</dbReference>
<feature type="transmembrane region" description="Helical" evidence="6">
    <location>
        <begin position="94"/>
        <end position="118"/>
    </location>
</feature>
<feature type="compositionally biased region" description="Low complexity" evidence="5">
    <location>
        <begin position="297"/>
        <end position="329"/>
    </location>
</feature>
<dbReference type="EMBL" id="JAUKTV010000002">
    <property type="protein sequence ID" value="KAK0744441.1"/>
    <property type="molecule type" value="Genomic_DNA"/>
</dbReference>
<feature type="transmembrane region" description="Helical" evidence="6">
    <location>
        <begin position="63"/>
        <end position="82"/>
    </location>
</feature>
<feature type="transmembrane region" description="Helical" evidence="6">
    <location>
        <begin position="156"/>
        <end position="185"/>
    </location>
</feature>
<dbReference type="Proteomes" id="UP001172159">
    <property type="component" value="Unassembled WGS sequence"/>
</dbReference>
<accession>A0AA40ES17</accession>
<evidence type="ECO:0000313" key="9">
    <source>
        <dbReference type="Proteomes" id="UP001172159"/>
    </source>
</evidence>
<feature type="compositionally biased region" description="Low complexity" evidence="5">
    <location>
        <begin position="237"/>
        <end position="285"/>
    </location>
</feature>
<evidence type="ECO:0000256" key="6">
    <source>
        <dbReference type="SAM" id="Phobius"/>
    </source>
</evidence>